<evidence type="ECO:0000313" key="2">
    <source>
        <dbReference type="Proteomes" id="UP001139369"/>
    </source>
</evidence>
<protein>
    <submittedName>
        <fullName evidence="1">Uncharacterized protein</fullName>
    </submittedName>
</protein>
<dbReference type="AlphaFoldDB" id="A0A9X1VVP6"/>
<reference evidence="1" key="1">
    <citation type="submission" date="2022-02" db="EMBL/GenBank/DDBJ databases">
        <title>Polaribacter sp. MSW13, isolated from seawater.</title>
        <authorList>
            <person name="Kristyanto S."/>
            <person name="Jung J."/>
            <person name="Jeon C.O."/>
        </authorList>
    </citation>
    <scope>NUCLEOTIDE SEQUENCE</scope>
    <source>
        <strain evidence="1">MSW13</strain>
    </source>
</reference>
<dbReference type="EMBL" id="JAKQYM010000035">
    <property type="protein sequence ID" value="MCI2230506.1"/>
    <property type="molecule type" value="Genomic_DNA"/>
</dbReference>
<sequence>MLPTKNLNPSIPKAQYDSISNSPEFKKIIRENIKKSLLESPIEQVVIEIINDTIWRHTNRKEKMIGDYFMIQRKNGILNYYNKSKSVNYKKYDLFSQKHEYEISENRKDRKEIKGYDCFKLTIIKLNKESDLGNTTYEMYVTNQINLPVHTVINLTKLVPNTFPMEIKISEEKLSGMAEFYKLIKIE</sequence>
<dbReference type="RefSeq" id="WP_242179650.1">
    <property type="nucleotide sequence ID" value="NZ_JAKQYM010000035.1"/>
</dbReference>
<evidence type="ECO:0000313" key="1">
    <source>
        <dbReference type="EMBL" id="MCI2230506.1"/>
    </source>
</evidence>
<organism evidence="1 2">
    <name type="scientific">Polaribacter marinus</name>
    <dbReference type="NCBI Taxonomy" id="2916838"/>
    <lineage>
        <taxon>Bacteria</taxon>
        <taxon>Pseudomonadati</taxon>
        <taxon>Bacteroidota</taxon>
        <taxon>Flavobacteriia</taxon>
        <taxon>Flavobacteriales</taxon>
        <taxon>Flavobacteriaceae</taxon>
    </lineage>
</organism>
<accession>A0A9X1VVP6</accession>
<keyword evidence="2" id="KW-1185">Reference proteome</keyword>
<dbReference type="Proteomes" id="UP001139369">
    <property type="component" value="Unassembled WGS sequence"/>
</dbReference>
<gene>
    <name evidence="1" type="ORF">MC378_15125</name>
</gene>
<comment type="caution">
    <text evidence="1">The sequence shown here is derived from an EMBL/GenBank/DDBJ whole genome shotgun (WGS) entry which is preliminary data.</text>
</comment>
<proteinExistence type="predicted"/>
<name>A0A9X1VVP6_9FLAO</name>